<dbReference type="GO" id="GO:0034028">
    <property type="term" value="F:5-(carboxyamino)imidazole ribonucleotide synthase activity"/>
    <property type="evidence" value="ECO:0007669"/>
    <property type="project" value="UniProtKB-UniRule"/>
</dbReference>
<dbReference type="GO" id="GO:0046872">
    <property type="term" value="F:metal ion binding"/>
    <property type="evidence" value="ECO:0007669"/>
    <property type="project" value="InterPro"/>
</dbReference>
<feature type="binding site" evidence="4">
    <location>
        <begin position="181"/>
        <end position="184"/>
    </location>
    <ligand>
        <name>ATP</name>
        <dbReference type="ChEBI" id="CHEBI:30616"/>
    </ligand>
</feature>
<name>A0A916JLN9_9FLAO</name>
<keyword evidence="2 4" id="KW-0658">Purine biosynthesis</keyword>
<dbReference type="Pfam" id="PF02222">
    <property type="entry name" value="ATP-grasp"/>
    <property type="match status" value="1"/>
</dbReference>
<evidence type="ECO:0000256" key="5">
    <source>
        <dbReference type="RuleBase" id="RU361200"/>
    </source>
</evidence>
<dbReference type="GO" id="GO:0004638">
    <property type="term" value="F:phosphoribosylaminoimidazole carboxylase activity"/>
    <property type="evidence" value="ECO:0007669"/>
    <property type="project" value="InterPro"/>
</dbReference>
<proteinExistence type="inferred from homology"/>
<evidence type="ECO:0000256" key="3">
    <source>
        <dbReference type="ARBA" id="ARBA00022840"/>
    </source>
</evidence>
<sequence length="385" mass="42855">MSQFSTSNFKLGIICGGQLGRMLGLAAANWDITTYVLDATENCPSSKSCDVHVLGHHMDYDAVYNFGKKVDMLTFEIEHVNMEALRKLKSEGLKIFPDPELLAIIQDKGIQKQFYAEHKIPTSPFDLYDSKEGILEALNSGQISFPFVQKSRAAGYDGKGVAVIQSAEDLHKLMDTPSMVEDAVAIDKELSVIVARNERGETKCYPIVDMVFNHEANLVDYLLCPADVSQNIELQCQEIALKIAEQLDLVGLLAVELFLDKKGNVLVNECAPRTHNSGHHTIESNYTSQFEQQLRAIMNYPLGDTTIKTPAVMVNLIGEDHYKGPVYYEGFEEVLRISGAHPHIYGKRETKPFRKMGHITVLGSTVEEAVSKAKMIKKTIKVIST</sequence>
<comment type="similarity">
    <text evidence="4 5">Belongs to the PurK/PurT family.</text>
</comment>
<dbReference type="Gene3D" id="3.30.470.20">
    <property type="entry name" value="ATP-grasp fold, B domain"/>
    <property type="match status" value="1"/>
</dbReference>
<comment type="catalytic activity">
    <reaction evidence="4 5">
        <text>5-amino-1-(5-phospho-beta-D-ribosyl)imidazole + hydrogencarbonate + ATP = 5-carboxyamino-1-(5-phospho-D-ribosyl)imidazole + ADP + phosphate + 2 H(+)</text>
        <dbReference type="Rhea" id="RHEA:19317"/>
        <dbReference type="ChEBI" id="CHEBI:15378"/>
        <dbReference type="ChEBI" id="CHEBI:17544"/>
        <dbReference type="ChEBI" id="CHEBI:30616"/>
        <dbReference type="ChEBI" id="CHEBI:43474"/>
        <dbReference type="ChEBI" id="CHEBI:58730"/>
        <dbReference type="ChEBI" id="CHEBI:137981"/>
        <dbReference type="ChEBI" id="CHEBI:456216"/>
        <dbReference type="EC" id="6.3.4.18"/>
    </reaction>
</comment>
<keyword evidence="1 4" id="KW-0547">Nucleotide-binding</keyword>
<evidence type="ECO:0000256" key="2">
    <source>
        <dbReference type="ARBA" id="ARBA00022755"/>
    </source>
</evidence>
<dbReference type="Gene3D" id="3.40.50.20">
    <property type="match status" value="1"/>
</dbReference>
<dbReference type="KEGG" id="ptan:CRYO30217_01229"/>
<evidence type="ECO:0000313" key="8">
    <source>
        <dbReference type="Proteomes" id="UP000683507"/>
    </source>
</evidence>
<evidence type="ECO:0000259" key="6">
    <source>
        <dbReference type="PROSITE" id="PS50975"/>
    </source>
</evidence>
<keyword evidence="3 4" id="KW-0067">ATP-binding</keyword>
<comment type="caution">
    <text evidence="4">Lacks conserved residue(s) required for the propagation of feature annotation.</text>
</comment>
<evidence type="ECO:0000256" key="4">
    <source>
        <dbReference type="HAMAP-Rule" id="MF_01928"/>
    </source>
</evidence>
<gene>
    <name evidence="4 5 7" type="primary">purK</name>
    <name evidence="7" type="ORF">CRYO30217_01229</name>
</gene>
<dbReference type="EC" id="6.3.4.18" evidence="4 5"/>
<keyword evidence="4 5" id="KW-0436">Ligase</keyword>
<dbReference type="InterPro" id="IPR013815">
    <property type="entry name" value="ATP_grasp_subdomain_1"/>
</dbReference>
<dbReference type="GO" id="GO:0006189">
    <property type="term" value="P:'de novo' IMP biosynthetic process"/>
    <property type="evidence" value="ECO:0007669"/>
    <property type="project" value="UniProtKB-UniRule"/>
</dbReference>
<dbReference type="Proteomes" id="UP000683507">
    <property type="component" value="Chromosome"/>
</dbReference>
<comment type="subunit">
    <text evidence="4 5">Homodimer.</text>
</comment>
<dbReference type="InterPro" id="IPR003135">
    <property type="entry name" value="ATP-grasp_carboxylate-amine"/>
</dbReference>
<feature type="binding site" evidence="4">
    <location>
        <position position="150"/>
    </location>
    <ligand>
        <name>ATP</name>
        <dbReference type="ChEBI" id="CHEBI:30616"/>
    </ligand>
</feature>
<dbReference type="PANTHER" id="PTHR11609:SF5">
    <property type="entry name" value="PHOSPHORIBOSYLAMINOIMIDAZOLE CARBOXYLASE"/>
    <property type="match status" value="1"/>
</dbReference>
<keyword evidence="8" id="KW-1185">Reference proteome</keyword>
<dbReference type="AlphaFoldDB" id="A0A916JLN9"/>
<dbReference type="InterPro" id="IPR016185">
    <property type="entry name" value="PreATP-grasp_dom_sf"/>
</dbReference>
<dbReference type="InterPro" id="IPR040686">
    <property type="entry name" value="PurK_C"/>
</dbReference>
<dbReference type="NCBIfam" id="NF004679">
    <property type="entry name" value="PRK06019.1-5"/>
    <property type="match status" value="1"/>
</dbReference>
<feature type="domain" description="ATP-grasp" evidence="6">
    <location>
        <begin position="112"/>
        <end position="298"/>
    </location>
</feature>
<dbReference type="GO" id="GO:0005829">
    <property type="term" value="C:cytosol"/>
    <property type="evidence" value="ECO:0007669"/>
    <property type="project" value="TreeGrafter"/>
</dbReference>
<comment type="pathway">
    <text evidence="4 5">Purine metabolism; IMP biosynthesis via de novo pathway; 5-amino-1-(5-phospho-D-ribosyl)imidazole-4-carboxylate from 5-amino-1-(5-phospho-D-ribosyl)imidazole (N5-CAIR route): step 1/2.</text>
</comment>
<comment type="function">
    <text evidence="4">Catalyzes the ATP-dependent conversion of 5-aminoimidazole ribonucleotide (AIR) and HCO(3)(-) to N5-carboxyaminoimidazole ribonucleotide (N5-CAIR).</text>
</comment>
<dbReference type="Pfam" id="PF17769">
    <property type="entry name" value="PurK_C"/>
    <property type="match status" value="1"/>
</dbReference>
<comment type="function">
    <text evidence="5">Catalyzes the ATP-dependent conversion of 5-aminoimidazole ribonucleotide (AIR) and HCO(3)- to N5-carboxyaminoimidazole ribonucleotide (N5-CAIR).</text>
</comment>
<dbReference type="EMBL" id="OU015584">
    <property type="protein sequence ID" value="CAG5080237.1"/>
    <property type="molecule type" value="Genomic_DNA"/>
</dbReference>
<dbReference type="PROSITE" id="PS50975">
    <property type="entry name" value="ATP_GRASP"/>
    <property type="match status" value="1"/>
</dbReference>
<protein>
    <recommendedName>
        <fullName evidence="4 5">N5-carboxyaminoimidazole ribonucleotide synthase</fullName>
        <shortName evidence="4 5">N5-CAIR synthase</shortName>
        <ecNumber evidence="4 5">6.3.4.18</ecNumber>
    </recommendedName>
    <alternativeName>
        <fullName evidence="4 5">5-(carboxyamino)imidazole ribonucleotide synthetase</fullName>
    </alternativeName>
</protein>
<feature type="binding site" evidence="4">
    <location>
        <position position="189"/>
    </location>
    <ligand>
        <name>ATP</name>
        <dbReference type="ChEBI" id="CHEBI:30616"/>
    </ligand>
</feature>
<dbReference type="PANTHER" id="PTHR11609">
    <property type="entry name" value="PURINE BIOSYNTHESIS PROTEIN 6/7, PUR6/7"/>
    <property type="match status" value="1"/>
</dbReference>
<dbReference type="Gene3D" id="3.30.1490.20">
    <property type="entry name" value="ATP-grasp fold, A domain"/>
    <property type="match status" value="1"/>
</dbReference>
<organism evidence="7 8">
    <name type="scientific">Parvicella tangerina</name>
    <dbReference type="NCBI Taxonomy" id="2829795"/>
    <lineage>
        <taxon>Bacteria</taxon>
        <taxon>Pseudomonadati</taxon>
        <taxon>Bacteroidota</taxon>
        <taxon>Flavobacteriia</taxon>
        <taxon>Flavobacteriales</taxon>
        <taxon>Parvicellaceae</taxon>
        <taxon>Parvicella</taxon>
    </lineage>
</organism>
<dbReference type="InterPro" id="IPR005875">
    <property type="entry name" value="PurK"/>
</dbReference>
<dbReference type="SUPFAM" id="SSF51246">
    <property type="entry name" value="Rudiment single hybrid motif"/>
    <property type="match status" value="1"/>
</dbReference>
<dbReference type="InterPro" id="IPR011054">
    <property type="entry name" value="Rudment_hybrid_motif"/>
</dbReference>
<dbReference type="SUPFAM" id="SSF52440">
    <property type="entry name" value="PreATP-grasp domain"/>
    <property type="match status" value="1"/>
</dbReference>
<dbReference type="SUPFAM" id="SSF56059">
    <property type="entry name" value="Glutathione synthetase ATP-binding domain-like"/>
    <property type="match status" value="1"/>
</dbReference>
<dbReference type="NCBIfam" id="TIGR01161">
    <property type="entry name" value="purK"/>
    <property type="match status" value="1"/>
</dbReference>
<evidence type="ECO:0000313" key="7">
    <source>
        <dbReference type="EMBL" id="CAG5080237.1"/>
    </source>
</evidence>
<dbReference type="Pfam" id="PF22660">
    <property type="entry name" value="RS_preATP-grasp-like"/>
    <property type="match status" value="1"/>
</dbReference>
<dbReference type="GO" id="GO:0005524">
    <property type="term" value="F:ATP binding"/>
    <property type="evidence" value="ECO:0007669"/>
    <property type="project" value="UniProtKB-UniRule"/>
</dbReference>
<dbReference type="InterPro" id="IPR054350">
    <property type="entry name" value="PurT/PurK_preATP-grasp"/>
</dbReference>
<dbReference type="HAMAP" id="MF_01928">
    <property type="entry name" value="PurK"/>
    <property type="match status" value="1"/>
</dbReference>
<dbReference type="InterPro" id="IPR011761">
    <property type="entry name" value="ATP-grasp"/>
</dbReference>
<accession>A0A916JLN9</accession>
<evidence type="ECO:0000256" key="1">
    <source>
        <dbReference type="ARBA" id="ARBA00022741"/>
    </source>
</evidence>
<feature type="binding site" evidence="4">
    <location>
        <begin position="268"/>
        <end position="269"/>
    </location>
    <ligand>
        <name>ATP</name>
        <dbReference type="ChEBI" id="CHEBI:30616"/>
    </ligand>
</feature>
<feature type="binding site" evidence="4">
    <location>
        <position position="108"/>
    </location>
    <ligand>
        <name>ATP</name>
        <dbReference type="ChEBI" id="CHEBI:30616"/>
    </ligand>
</feature>
<reference evidence="7" key="1">
    <citation type="submission" date="2021-04" db="EMBL/GenBank/DDBJ databases">
        <authorList>
            <person name="Rodrigo-Torres L."/>
            <person name="Arahal R. D."/>
            <person name="Lucena T."/>
        </authorList>
    </citation>
    <scope>NUCLEOTIDE SEQUENCE</scope>
    <source>
        <strain evidence="7">AS29M-1</strain>
    </source>
</reference>
<dbReference type="RefSeq" id="WP_258541440.1">
    <property type="nucleotide sequence ID" value="NZ_OU015584.1"/>
</dbReference>